<dbReference type="KEGG" id="rlc:K227x_10240"/>
<evidence type="ECO:0000256" key="1">
    <source>
        <dbReference type="SAM" id="MobiDB-lite"/>
    </source>
</evidence>
<evidence type="ECO:0000313" key="4">
    <source>
        <dbReference type="Proteomes" id="UP000318538"/>
    </source>
</evidence>
<evidence type="ECO:0000259" key="2">
    <source>
        <dbReference type="Pfam" id="PF01882"/>
    </source>
</evidence>
<feature type="compositionally biased region" description="Polar residues" evidence="1">
    <location>
        <begin position="143"/>
        <end position="158"/>
    </location>
</feature>
<accession>A0A517N679</accession>
<gene>
    <name evidence="3" type="ORF">K227x_10240</name>
</gene>
<dbReference type="AlphaFoldDB" id="A0A517N679"/>
<proteinExistence type="predicted"/>
<dbReference type="Pfam" id="PF01882">
    <property type="entry name" value="DUF58"/>
    <property type="match status" value="1"/>
</dbReference>
<name>A0A517N679_9BACT</name>
<keyword evidence="4" id="KW-1185">Reference proteome</keyword>
<reference evidence="3 4" key="1">
    <citation type="submission" date="2019-02" db="EMBL/GenBank/DDBJ databases">
        <title>Deep-cultivation of Planctomycetes and their phenomic and genomic characterization uncovers novel biology.</title>
        <authorList>
            <person name="Wiegand S."/>
            <person name="Jogler M."/>
            <person name="Boedeker C."/>
            <person name="Pinto D."/>
            <person name="Vollmers J."/>
            <person name="Rivas-Marin E."/>
            <person name="Kohn T."/>
            <person name="Peeters S.H."/>
            <person name="Heuer A."/>
            <person name="Rast P."/>
            <person name="Oberbeckmann S."/>
            <person name="Bunk B."/>
            <person name="Jeske O."/>
            <person name="Meyerdierks A."/>
            <person name="Storesund J.E."/>
            <person name="Kallscheuer N."/>
            <person name="Luecker S."/>
            <person name="Lage O.M."/>
            <person name="Pohl T."/>
            <person name="Merkel B.J."/>
            <person name="Hornburger P."/>
            <person name="Mueller R.-W."/>
            <person name="Bruemmer F."/>
            <person name="Labrenz M."/>
            <person name="Spormann A.M."/>
            <person name="Op den Camp H."/>
            <person name="Overmann J."/>
            <person name="Amann R."/>
            <person name="Jetten M.S.M."/>
            <person name="Mascher T."/>
            <person name="Medema M.H."/>
            <person name="Devos D.P."/>
            <person name="Kaster A.-K."/>
            <person name="Ovreas L."/>
            <person name="Rohde M."/>
            <person name="Galperin M.Y."/>
            <person name="Jogler C."/>
        </authorList>
    </citation>
    <scope>NUCLEOTIDE SEQUENCE [LARGE SCALE GENOMIC DNA]</scope>
    <source>
        <strain evidence="3 4">K22_7</strain>
    </source>
</reference>
<dbReference type="InterPro" id="IPR002881">
    <property type="entry name" value="DUF58"/>
</dbReference>
<feature type="domain" description="DUF58" evidence="2">
    <location>
        <begin position="1"/>
        <end position="221"/>
    </location>
</feature>
<dbReference type="PANTHER" id="PTHR33608:SF12">
    <property type="entry name" value="DUF58 DOMAIN-CONTAINING PROTEIN"/>
    <property type="match status" value="1"/>
</dbReference>
<feature type="compositionally biased region" description="Polar residues" evidence="1">
    <location>
        <begin position="124"/>
        <end position="135"/>
    </location>
</feature>
<evidence type="ECO:0000313" key="3">
    <source>
        <dbReference type="EMBL" id="QDT02646.1"/>
    </source>
</evidence>
<dbReference type="Proteomes" id="UP000318538">
    <property type="component" value="Chromosome"/>
</dbReference>
<protein>
    <recommendedName>
        <fullName evidence="2">DUF58 domain-containing protein</fullName>
    </recommendedName>
</protein>
<dbReference type="PANTHER" id="PTHR33608">
    <property type="entry name" value="BLL2464 PROTEIN"/>
    <property type="match status" value="1"/>
</dbReference>
<dbReference type="EMBL" id="CP036525">
    <property type="protein sequence ID" value="QDT02646.1"/>
    <property type="molecule type" value="Genomic_DNA"/>
</dbReference>
<feature type="region of interest" description="Disordered" evidence="1">
    <location>
        <begin position="121"/>
        <end position="162"/>
    </location>
</feature>
<organism evidence="3 4">
    <name type="scientific">Rubripirellula lacrimiformis</name>
    <dbReference type="NCBI Taxonomy" id="1930273"/>
    <lineage>
        <taxon>Bacteria</taxon>
        <taxon>Pseudomonadati</taxon>
        <taxon>Planctomycetota</taxon>
        <taxon>Planctomycetia</taxon>
        <taxon>Pirellulales</taxon>
        <taxon>Pirellulaceae</taxon>
        <taxon>Rubripirellula</taxon>
    </lineage>
</organism>
<sequence>MDWKATARLRKPHVRVYSGERERPVLMVVDQRTPMFFGSQRVMKSVAAAEVAALSAWRAQDGGDRVGGLVFNESGITEVRPQRGRSGVLRLLHQTVQLNHQLADVPITRVPITRVPITRVPTAGANQRSRTSQASAVLPSPDTARTSNTAPSPDTDQPPTKVGLNDVLEHVVRIAKHDHLVVVISDLDGADSQTQKLATNLSAHNDVLIIAVYDPLGYSLSGSPGMVASDRGRTWHIPESGGFPQHFEDTFQRRLDHWKTIFQSLRVPVLPLSTHLPAAEQIRNLLGHRPG</sequence>